<dbReference type="InterPro" id="IPR022663">
    <property type="entry name" value="DapB_C"/>
</dbReference>
<feature type="domain" description="Dihydrodipicolinate reductase C-terminal" evidence="15">
    <location>
        <begin position="113"/>
        <end position="226"/>
    </location>
</feature>
<protein>
    <recommendedName>
        <fullName evidence="10">4-hydroxy-tetrahydrodipicolinate reductase</fullName>
        <ecNumber evidence="10">1.17.1.8</ecNumber>
    </recommendedName>
</protein>
<comment type="catalytic activity">
    <reaction evidence="12">
        <text>(S)-2,3,4,5-tetrahydrodipicolinate + NAD(+) + H2O = (2S,4S)-4-hydroxy-2,3,4,5-tetrahydrodipicolinate + NADH + H(+)</text>
        <dbReference type="Rhea" id="RHEA:35323"/>
        <dbReference type="ChEBI" id="CHEBI:15377"/>
        <dbReference type="ChEBI" id="CHEBI:15378"/>
        <dbReference type="ChEBI" id="CHEBI:16845"/>
        <dbReference type="ChEBI" id="CHEBI:57540"/>
        <dbReference type="ChEBI" id="CHEBI:57945"/>
        <dbReference type="ChEBI" id="CHEBI:67139"/>
        <dbReference type="EC" id="1.17.1.8"/>
    </reaction>
</comment>
<gene>
    <name evidence="16" type="primary">dapB</name>
    <name evidence="16" type="ORF">GCM10009776_07290</name>
</gene>
<proteinExistence type="inferred from homology"/>
<feature type="compositionally biased region" description="Basic and acidic residues" evidence="13">
    <location>
        <begin position="245"/>
        <end position="256"/>
    </location>
</feature>
<comment type="catalytic activity">
    <reaction evidence="11">
        <text>(S)-2,3,4,5-tetrahydrodipicolinate + NADP(+) + H2O = (2S,4S)-4-hydroxy-2,3,4,5-tetrahydrodipicolinate + NADPH + H(+)</text>
        <dbReference type="Rhea" id="RHEA:35331"/>
        <dbReference type="ChEBI" id="CHEBI:15377"/>
        <dbReference type="ChEBI" id="CHEBI:15378"/>
        <dbReference type="ChEBI" id="CHEBI:16845"/>
        <dbReference type="ChEBI" id="CHEBI:57783"/>
        <dbReference type="ChEBI" id="CHEBI:58349"/>
        <dbReference type="ChEBI" id="CHEBI:67139"/>
        <dbReference type="EC" id="1.17.1.8"/>
    </reaction>
</comment>
<keyword evidence="8" id="KW-0457">Lysine biosynthesis</keyword>
<dbReference type="Pfam" id="PF05173">
    <property type="entry name" value="DapB_C"/>
    <property type="match status" value="1"/>
</dbReference>
<keyword evidence="6" id="KW-0560">Oxidoreductase</keyword>
<dbReference type="Pfam" id="PF01113">
    <property type="entry name" value="DapB_N"/>
    <property type="match status" value="1"/>
</dbReference>
<dbReference type="InterPro" id="IPR036291">
    <property type="entry name" value="NAD(P)-bd_dom_sf"/>
</dbReference>
<feature type="region of interest" description="Disordered" evidence="13">
    <location>
        <begin position="245"/>
        <end position="270"/>
    </location>
</feature>
<evidence type="ECO:0000259" key="14">
    <source>
        <dbReference type="Pfam" id="PF01113"/>
    </source>
</evidence>
<name>A0ABN2QA63_9MICO</name>
<evidence type="ECO:0000259" key="15">
    <source>
        <dbReference type="Pfam" id="PF05173"/>
    </source>
</evidence>
<evidence type="ECO:0000313" key="17">
    <source>
        <dbReference type="Proteomes" id="UP001499933"/>
    </source>
</evidence>
<dbReference type="EMBL" id="BAAAOG010000001">
    <property type="protein sequence ID" value="GAA1947836.1"/>
    <property type="molecule type" value="Genomic_DNA"/>
</dbReference>
<evidence type="ECO:0000256" key="6">
    <source>
        <dbReference type="ARBA" id="ARBA00023002"/>
    </source>
</evidence>
<evidence type="ECO:0000313" key="16">
    <source>
        <dbReference type="EMBL" id="GAA1947836.1"/>
    </source>
</evidence>
<dbReference type="Gene3D" id="3.40.50.720">
    <property type="entry name" value="NAD(P)-binding Rossmann-like Domain"/>
    <property type="match status" value="1"/>
</dbReference>
<dbReference type="PROSITE" id="PS01298">
    <property type="entry name" value="DAPB"/>
    <property type="match status" value="1"/>
</dbReference>
<feature type="domain" description="Dihydrodipicolinate reductase N-terminal" evidence="14">
    <location>
        <begin position="4"/>
        <end position="104"/>
    </location>
</feature>
<organism evidence="16 17">
    <name type="scientific">Microbacterium deminutum</name>
    <dbReference type="NCBI Taxonomy" id="344164"/>
    <lineage>
        <taxon>Bacteria</taxon>
        <taxon>Bacillati</taxon>
        <taxon>Actinomycetota</taxon>
        <taxon>Actinomycetes</taxon>
        <taxon>Micrococcales</taxon>
        <taxon>Microbacteriaceae</taxon>
        <taxon>Microbacterium</taxon>
    </lineage>
</organism>
<keyword evidence="5" id="KW-0220">Diaminopimelate biosynthesis</keyword>
<comment type="similarity">
    <text evidence="1">Belongs to the DapB family.</text>
</comment>
<evidence type="ECO:0000256" key="9">
    <source>
        <dbReference type="ARBA" id="ARBA00037922"/>
    </source>
</evidence>
<evidence type="ECO:0000256" key="11">
    <source>
        <dbReference type="ARBA" id="ARBA00049080"/>
    </source>
</evidence>
<dbReference type="Gene3D" id="3.30.360.10">
    <property type="entry name" value="Dihydrodipicolinate Reductase, domain 2"/>
    <property type="match status" value="1"/>
</dbReference>
<dbReference type="RefSeq" id="WP_344091274.1">
    <property type="nucleotide sequence ID" value="NZ_BAAAOG010000001.1"/>
</dbReference>
<accession>A0ABN2QA63</accession>
<dbReference type="SUPFAM" id="SSF51735">
    <property type="entry name" value="NAD(P)-binding Rossmann-fold domains"/>
    <property type="match status" value="1"/>
</dbReference>
<dbReference type="InterPro" id="IPR023940">
    <property type="entry name" value="DHDPR_bac"/>
</dbReference>
<dbReference type="SUPFAM" id="SSF55347">
    <property type="entry name" value="Glyceraldehyde-3-phosphate dehydrogenase-like, C-terminal domain"/>
    <property type="match status" value="1"/>
</dbReference>
<evidence type="ECO:0000256" key="4">
    <source>
        <dbReference type="ARBA" id="ARBA00022857"/>
    </source>
</evidence>
<keyword evidence="4" id="KW-0521">NADP</keyword>
<evidence type="ECO:0000256" key="1">
    <source>
        <dbReference type="ARBA" id="ARBA00006642"/>
    </source>
</evidence>
<evidence type="ECO:0000256" key="2">
    <source>
        <dbReference type="ARBA" id="ARBA00022490"/>
    </source>
</evidence>
<evidence type="ECO:0000256" key="10">
    <source>
        <dbReference type="ARBA" id="ARBA00038983"/>
    </source>
</evidence>
<dbReference type="Proteomes" id="UP001499933">
    <property type="component" value="Unassembled WGS sequence"/>
</dbReference>
<evidence type="ECO:0000256" key="8">
    <source>
        <dbReference type="ARBA" id="ARBA00023154"/>
    </source>
</evidence>
<keyword evidence="3" id="KW-0028">Amino-acid biosynthesis</keyword>
<dbReference type="EC" id="1.17.1.8" evidence="10"/>
<dbReference type="CDD" id="cd02274">
    <property type="entry name" value="DHDPR_N"/>
    <property type="match status" value="1"/>
</dbReference>
<keyword evidence="17" id="KW-1185">Reference proteome</keyword>
<dbReference type="InterPro" id="IPR000846">
    <property type="entry name" value="DapB_N"/>
</dbReference>
<comment type="caution">
    <text evidence="16">The sequence shown here is derived from an EMBL/GenBank/DDBJ whole genome shotgun (WGS) entry which is preliminary data.</text>
</comment>
<evidence type="ECO:0000256" key="13">
    <source>
        <dbReference type="SAM" id="MobiDB-lite"/>
    </source>
</evidence>
<dbReference type="PANTHER" id="PTHR20836">
    <property type="entry name" value="DIHYDRODIPICOLINATE REDUCTASE"/>
    <property type="match status" value="1"/>
</dbReference>
<reference evidence="16 17" key="1">
    <citation type="journal article" date="2019" name="Int. J. Syst. Evol. Microbiol.">
        <title>The Global Catalogue of Microorganisms (GCM) 10K type strain sequencing project: providing services to taxonomists for standard genome sequencing and annotation.</title>
        <authorList>
            <consortium name="The Broad Institute Genomics Platform"/>
            <consortium name="The Broad Institute Genome Sequencing Center for Infectious Disease"/>
            <person name="Wu L."/>
            <person name="Ma J."/>
        </authorList>
    </citation>
    <scope>NUCLEOTIDE SEQUENCE [LARGE SCALE GENOMIC DNA]</scope>
    <source>
        <strain evidence="16 17">JCM 14901</strain>
    </source>
</reference>
<dbReference type="PANTHER" id="PTHR20836:SF0">
    <property type="entry name" value="4-HYDROXY-TETRAHYDRODIPICOLINATE REDUCTASE 1, CHLOROPLASTIC-RELATED"/>
    <property type="match status" value="1"/>
</dbReference>
<evidence type="ECO:0000256" key="7">
    <source>
        <dbReference type="ARBA" id="ARBA00023027"/>
    </source>
</evidence>
<keyword evidence="7" id="KW-0520">NAD</keyword>
<dbReference type="InterPro" id="IPR022664">
    <property type="entry name" value="DapB_N_CS"/>
</dbReference>
<evidence type="ECO:0000256" key="3">
    <source>
        <dbReference type="ARBA" id="ARBA00022605"/>
    </source>
</evidence>
<dbReference type="PIRSF" id="PIRSF000161">
    <property type="entry name" value="DHPR"/>
    <property type="match status" value="1"/>
</dbReference>
<keyword evidence="2" id="KW-0963">Cytoplasm</keyword>
<comment type="pathway">
    <text evidence="9">Amino-acid biosynthesis; L-lysine biosynthesis via DAP pathway; (S)-tetrahydrodipicolinate from L-aspartate: step 4/4.</text>
</comment>
<sequence>MTTRVAIVGGTGKLGGIISGVIDESDEFEIVAALSSKSDLAELDGADLVVDASTAAVSIDVVRAAIERGANLLVGTSGWSAERIALVRPLVEAAGTGAVFIPNFSLGSVLGSAIAAAAAPFFPSIEIVEAHRETKVDSPSGTAIRTAEVIAAARATVGPVESPHVDQRARGQQVASIPIHSLRRPGVVARQETILSGAGESLTIVHDTIEPALAYGPGIRLALLAARDARGVTVGLDSFVDIGIRRPERSPERPVDEGGVPGQVARTTGA</sequence>
<evidence type="ECO:0000256" key="5">
    <source>
        <dbReference type="ARBA" id="ARBA00022915"/>
    </source>
</evidence>
<evidence type="ECO:0000256" key="12">
    <source>
        <dbReference type="ARBA" id="ARBA00049396"/>
    </source>
</evidence>